<comment type="caution">
    <text evidence="3">The sequence shown here is derived from an EMBL/GenBank/DDBJ whole genome shotgun (WGS) entry which is preliminary data.</text>
</comment>
<reference evidence="3" key="1">
    <citation type="submission" date="2022-06" db="EMBL/GenBank/DDBJ databases">
        <title>Aeoliella straminimaris, a novel planctomycete from sediments.</title>
        <authorList>
            <person name="Vitorino I.R."/>
            <person name="Lage O.M."/>
        </authorList>
    </citation>
    <scope>NUCLEOTIDE SEQUENCE</scope>
    <source>
        <strain evidence="3">ICT_H6.2</strain>
    </source>
</reference>
<evidence type="ECO:0000256" key="1">
    <source>
        <dbReference type="SAM" id="Coils"/>
    </source>
</evidence>
<dbReference type="GO" id="GO:0007165">
    <property type="term" value="P:signal transduction"/>
    <property type="evidence" value="ECO:0007669"/>
    <property type="project" value="InterPro"/>
</dbReference>
<feature type="domain" description="TIR" evidence="2">
    <location>
        <begin position="134"/>
        <end position="267"/>
    </location>
</feature>
<dbReference type="Pfam" id="PF13676">
    <property type="entry name" value="TIR_2"/>
    <property type="match status" value="1"/>
</dbReference>
<organism evidence="3 4">
    <name type="scientific">Aeoliella straminimaris</name>
    <dbReference type="NCBI Taxonomy" id="2954799"/>
    <lineage>
        <taxon>Bacteria</taxon>
        <taxon>Pseudomonadati</taxon>
        <taxon>Planctomycetota</taxon>
        <taxon>Planctomycetia</taxon>
        <taxon>Pirellulales</taxon>
        <taxon>Lacipirellulaceae</taxon>
        <taxon>Aeoliella</taxon>
    </lineage>
</organism>
<dbReference type="SMART" id="SM00255">
    <property type="entry name" value="TIR"/>
    <property type="match status" value="1"/>
</dbReference>
<evidence type="ECO:0000313" key="4">
    <source>
        <dbReference type="Proteomes" id="UP001155241"/>
    </source>
</evidence>
<keyword evidence="4" id="KW-1185">Reference proteome</keyword>
<proteinExistence type="predicted"/>
<evidence type="ECO:0000313" key="3">
    <source>
        <dbReference type="EMBL" id="MCO6046302.1"/>
    </source>
</evidence>
<dbReference type="PROSITE" id="PS50104">
    <property type="entry name" value="TIR"/>
    <property type="match status" value="1"/>
</dbReference>
<evidence type="ECO:0000259" key="2">
    <source>
        <dbReference type="PROSITE" id="PS50104"/>
    </source>
</evidence>
<dbReference type="InterPro" id="IPR000157">
    <property type="entry name" value="TIR_dom"/>
</dbReference>
<dbReference type="SUPFAM" id="SSF52200">
    <property type="entry name" value="Toll/Interleukin receptor TIR domain"/>
    <property type="match status" value="1"/>
</dbReference>
<sequence>MKSNPYEDAARIESKIVKLQEQVRKKEQLCQETACKLRRADPKGKSFIRLSRSVTDRERDIKRTKQRLNRLFKAKYRVEKEGKRLLNGNRKRELTRRAINRDITRELREQSTLLGSMSKSKLALHERHTSGEQTHFDLFVSHATEDKESLVRPLATALTALSIAVWYDEFTLTIGDSLRKSIDHGLANSRFGLVVLSSDFFAKNWTQYELNGLVSREMEGQKVILPLWHKITKDDVMKFSPTLVDKVALNTSIYSIEEIAEQLAAAIKVAKED</sequence>
<dbReference type="AlphaFoldDB" id="A0A9X2JI92"/>
<dbReference type="InterPro" id="IPR035897">
    <property type="entry name" value="Toll_tir_struct_dom_sf"/>
</dbReference>
<name>A0A9X2JI92_9BACT</name>
<dbReference type="EMBL" id="JAMXLR010000072">
    <property type="protein sequence ID" value="MCO6046302.1"/>
    <property type="molecule type" value="Genomic_DNA"/>
</dbReference>
<protein>
    <submittedName>
        <fullName evidence="3">Toll/interleukin-1 receptor domain-containing protein</fullName>
    </submittedName>
</protein>
<dbReference type="RefSeq" id="WP_252854416.1">
    <property type="nucleotide sequence ID" value="NZ_JAMXLR010000072.1"/>
</dbReference>
<dbReference type="Proteomes" id="UP001155241">
    <property type="component" value="Unassembled WGS sequence"/>
</dbReference>
<dbReference type="Gene3D" id="3.40.50.10140">
    <property type="entry name" value="Toll/interleukin-1 receptor homology (TIR) domain"/>
    <property type="match status" value="1"/>
</dbReference>
<keyword evidence="1" id="KW-0175">Coiled coil</keyword>
<feature type="coiled-coil region" evidence="1">
    <location>
        <begin position="9"/>
        <end position="36"/>
    </location>
</feature>
<keyword evidence="3" id="KW-0675">Receptor</keyword>
<accession>A0A9X2JI92</accession>
<gene>
    <name evidence="3" type="ORF">NG895_20580</name>
</gene>